<accession>A0A194V175</accession>
<dbReference type="Gene3D" id="3.40.50.10810">
    <property type="entry name" value="Tandem AAA-ATPase domain"/>
    <property type="match status" value="1"/>
</dbReference>
<dbReference type="PROSITE" id="PS51194">
    <property type="entry name" value="HELICASE_CTER"/>
    <property type="match status" value="1"/>
</dbReference>
<feature type="domain" description="RING-type" evidence="11">
    <location>
        <begin position="893"/>
        <end position="946"/>
    </location>
</feature>
<sequence length="1272" mass="140696">MSSSAAAAAAAAGDPSLDLDRLRDDLAISQTILASMQEGPHDSDTPRRIAETKREIAQIQKDISKARGHTQAPKRPQNSNGAMNPWYQPDAYAGSGYYSHSGNHTPVSIATSAASSTGPAQRKRPYGAQFDDDDLFGPRGKSRRTTPSPFTTPSAGDDLFGDDDSLIDLTGDDAEIENTLAQQKVAYAQLERIKEDERLARSLQQNIQNDVSSNSVPNSVPTSPAPTGPNAFDRILGRPSQSSQGQMSHGQSSQDQPSQVQLCQRLPSQGPEQSHIQLGNSFAHRPSQQNRFPMPGSYNSFEDEDGSNHCDTFTSMPTRPYSASVTGSSTTRIQTPGASVGRSSPMGLYPMITPGFDYAPNMPPADLARQAALSRQQGYDSSGGYGTGVHFPGSTSVNGFASYAGDSSPMASLTHRPGMLSSGSYAPLQTWDFNSALNASLANTVPPGGYLGHIINQTNQIDWDTGLDAEGNPISDRLRTFAEDLYDDPRKTAEEIKDLLANIRPDEDIPEEDRVGTPEALRYPLYPHQQLALQWMMNTEKGKNRSGILADDMGLGKTISTLALMVSRPASDRLKTNLIVGPVSLIKQWETEIRKKVKPGNRLSLLLLHNTATKYKYEDLRNYDVVVTSYGKVGAEQKRYEKWIEHHPGADPERDVGLAKSCPLLHPKSKFYRVILDEAQCIKNVDTLQARGACNLTAIHRWCLTGTPMMNGIHELYSLIKFLKIAPYHNKKEFTKTFGSLTPKSNRSRTAGEYTKSRAMDALRILLKAIMLRRMKTSTLDGKPLVILPPKTEKVSHVEFSDDERDFYKTLEARTSITFNKYLRAGTVGKNYSNILVLLLRLRQACCHPHLNLDVEYVGNSEVSEQDMNALAKTLAPDVVARLKAQNEEGFKCPICFDAVIDPTIVLPCGHNTCAECFTTLAERVSDNNLQAGNEASGGFRCPECRGPVDPKRVINLTAFREAHMPEPVAVKEDEIETASEASDTEGDHDDSSNSNSETDDDDVDRKGNLKDFIVDDNEDDEAVADDGDDDHLVPAKSAKKSKSKRKAKGDVKGKGKAKKEEVKPHQLKTLRMEAKKNKTEYKRYMKYLKKNWLTSAKVSECCRILQSIQESGDKTIVFSQFTFLLDLLEIPIKYELGIKYCRYDGGMSRAQRDAAALDFQDTNSRTKVMLVSLKAGNAGLNLTSANHVVIMDPFWNPYIEMQAVDRAHRIGQQKPVQVHRLLVRETVEDRITELQEEKRKFVDAALDEGESKNLGRLSTRDLQYLFNGARN</sequence>
<protein>
    <recommendedName>
        <fullName evidence="16">ATP-dependent helicase C23E6.02</fullName>
    </recommendedName>
</protein>
<feature type="region of interest" description="Disordered" evidence="10">
    <location>
        <begin position="965"/>
        <end position="1064"/>
    </location>
</feature>
<dbReference type="GO" id="GO:0005524">
    <property type="term" value="F:ATP binding"/>
    <property type="evidence" value="ECO:0007669"/>
    <property type="project" value="UniProtKB-KW"/>
</dbReference>
<feature type="compositionally biased region" description="Polar residues" evidence="10">
    <location>
        <begin position="309"/>
        <end position="337"/>
    </location>
</feature>
<dbReference type="SMART" id="SM00490">
    <property type="entry name" value="HELICc"/>
    <property type="match status" value="1"/>
</dbReference>
<dbReference type="InterPro" id="IPR001841">
    <property type="entry name" value="Znf_RING"/>
</dbReference>
<feature type="compositionally biased region" description="Basic and acidic residues" evidence="10">
    <location>
        <begin position="1004"/>
        <end position="1014"/>
    </location>
</feature>
<comment type="similarity">
    <text evidence="1">Belongs to the SNF2/RAD54 helicase family.</text>
</comment>
<dbReference type="Pfam" id="PF00271">
    <property type="entry name" value="Helicase_C"/>
    <property type="match status" value="1"/>
</dbReference>
<dbReference type="Pfam" id="PF00176">
    <property type="entry name" value="SNF2-rel_dom"/>
    <property type="match status" value="1"/>
</dbReference>
<feature type="region of interest" description="Disordered" evidence="10">
    <location>
        <begin position="109"/>
        <end position="166"/>
    </location>
</feature>
<feature type="compositionally biased region" description="Low complexity" evidence="10">
    <location>
        <begin position="145"/>
        <end position="158"/>
    </location>
</feature>
<dbReference type="GO" id="GO:0005737">
    <property type="term" value="C:cytoplasm"/>
    <property type="evidence" value="ECO:0007669"/>
    <property type="project" value="TreeGrafter"/>
</dbReference>
<evidence type="ECO:0000313" key="14">
    <source>
        <dbReference type="EMBL" id="KUI57658.1"/>
    </source>
</evidence>
<feature type="region of interest" description="Disordered" evidence="10">
    <location>
        <begin position="206"/>
        <end position="261"/>
    </location>
</feature>
<dbReference type="InterPro" id="IPR018957">
    <property type="entry name" value="Znf_C3HC4_RING-type"/>
</dbReference>
<evidence type="ECO:0000259" key="12">
    <source>
        <dbReference type="PROSITE" id="PS51192"/>
    </source>
</evidence>
<keyword evidence="15" id="KW-1185">Reference proteome</keyword>
<keyword evidence="6" id="KW-0347">Helicase</keyword>
<dbReference type="GO" id="GO:0004386">
    <property type="term" value="F:helicase activity"/>
    <property type="evidence" value="ECO:0007669"/>
    <property type="project" value="UniProtKB-KW"/>
</dbReference>
<dbReference type="STRING" id="694573.A0A194V175"/>
<dbReference type="InterPro" id="IPR001650">
    <property type="entry name" value="Helicase_C-like"/>
</dbReference>
<feature type="compositionally biased region" description="Low complexity" evidence="10">
    <location>
        <begin position="209"/>
        <end position="222"/>
    </location>
</feature>
<dbReference type="GO" id="GO:0016787">
    <property type="term" value="F:hydrolase activity"/>
    <property type="evidence" value="ECO:0007669"/>
    <property type="project" value="UniProtKB-KW"/>
</dbReference>
<evidence type="ECO:0000256" key="1">
    <source>
        <dbReference type="ARBA" id="ARBA00007025"/>
    </source>
</evidence>
<feature type="region of interest" description="Disordered" evidence="10">
    <location>
        <begin position="63"/>
        <end position="87"/>
    </location>
</feature>
<feature type="compositionally biased region" description="Basic and acidic residues" evidence="10">
    <location>
        <begin position="1049"/>
        <end position="1064"/>
    </location>
</feature>
<keyword evidence="8" id="KW-0067">ATP-binding</keyword>
<dbReference type="InterPro" id="IPR014001">
    <property type="entry name" value="Helicase_ATP-bd"/>
</dbReference>
<evidence type="ECO:0000259" key="13">
    <source>
        <dbReference type="PROSITE" id="PS51194"/>
    </source>
</evidence>
<dbReference type="PROSITE" id="PS50089">
    <property type="entry name" value="ZF_RING_2"/>
    <property type="match status" value="1"/>
</dbReference>
<dbReference type="SMART" id="SM00184">
    <property type="entry name" value="RING"/>
    <property type="match status" value="1"/>
</dbReference>
<organism evidence="14 15">
    <name type="scientific">Cytospora mali</name>
    <name type="common">Apple Valsa canker fungus</name>
    <name type="synonym">Valsa mali</name>
    <dbReference type="NCBI Taxonomy" id="578113"/>
    <lineage>
        <taxon>Eukaryota</taxon>
        <taxon>Fungi</taxon>
        <taxon>Dikarya</taxon>
        <taxon>Ascomycota</taxon>
        <taxon>Pezizomycotina</taxon>
        <taxon>Sordariomycetes</taxon>
        <taxon>Sordariomycetidae</taxon>
        <taxon>Diaporthales</taxon>
        <taxon>Cytosporaceae</taxon>
        <taxon>Cytospora</taxon>
    </lineage>
</organism>
<evidence type="ECO:0000256" key="4">
    <source>
        <dbReference type="ARBA" id="ARBA00022771"/>
    </source>
</evidence>
<evidence type="ECO:0000259" key="11">
    <source>
        <dbReference type="PROSITE" id="PS50089"/>
    </source>
</evidence>
<feature type="compositionally biased region" description="Basic residues" evidence="10">
    <location>
        <begin position="1038"/>
        <end position="1048"/>
    </location>
</feature>
<dbReference type="GO" id="GO:0000724">
    <property type="term" value="P:double-strand break repair via homologous recombination"/>
    <property type="evidence" value="ECO:0007669"/>
    <property type="project" value="TreeGrafter"/>
</dbReference>
<dbReference type="InterPro" id="IPR013083">
    <property type="entry name" value="Znf_RING/FYVE/PHD"/>
</dbReference>
<dbReference type="Proteomes" id="UP000078576">
    <property type="component" value="Unassembled WGS sequence"/>
</dbReference>
<gene>
    <name evidence="14" type="ORF">VP1G_04949</name>
</gene>
<dbReference type="GO" id="GO:0008094">
    <property type="term" value="F:ATP-dependent activity, acting on DNA"/>
    <property type="evidence" value="ECO:0007669"/>
    <property type="project" value="TreeGrafter"/>
</dbReference>
<feature type="compositionally biased region" description="Polar residues" evidence="10">
    <location>
        <begin position="109"/>
        <end position="119"/>
    </location>
</feature>
<dbReference type="InterPro" id="IPR049730">
    <property type="entry name" value="SNF2/RAD54-like_C"/>
</dbReference>
<keyword evidence="2" id="KW-0479">Metal-binding</keyword>
<feature type="region of interest" description="Disordered" evidence="10">
    <location>
        <begin position="1"/>
        <end position="20"/>
    </location>
</feature>
<keyword evidence="5" id="KW-0378">Hydrolase</keyword>
<feature type="compositionally biased region" description="Acidic residues" evidence="10">
    <location>
        <begin position="1015"/>
        <end position="1030"/>
    </location>
</feature>
<dbReference type="Gene3D" id="3.40.50.300">
    <property type="entry name" value="P-loop containing nucleotide triphosphate hydrolases"/>
    <property type="match status" value="2"/>
</dbReference>
<dbReference type="CDD" id="cd16449">
    <property type="entry name" value="RING-HC"/>
    <property type="match status" value="1"/>
</dbReference>
<feature type="compositionally biased region" description="Low complexity" evidence="10">
    <location>
        <begin position="240"/>
        <end position="256"/>
    </location>
</feature>
<dbReference type="AlphaFoldDB" id="A0A194V175"/>
<dbReference type="SMART" id="SM00487">
    <property type="entry name" value="DEXDc"/>
    <property type="match status" value="1"/>
</dbReference>
<evidence type="ECO:0008006" key="16">
    <source>
        <dbReference type="Google" id="ProtNLM"/>
    </source>
</evidence>
<dbReference type="InterPro" id="IPR038718">
    <property type="entry name" value="SNF2-like_sf"/>
</dbReference>
<dbReference type="SUPFAM" id="SSF57850">
    <property type="entry name" value="RING/U-box"/>
    <property type="match status" value="1"/>
</dbReference>
<dbReference type="InterPro" id="IPR027417">
    <property type="entry name" value="P-loop_NTPase"/>
</dbReference>
<dbReference type="CDD" id="cd18008">
    <property type="entry name" value="DEXDc_SHPRH-like"/>
    <property type="match status" value="1"/>
</dbReference>
<keyword evidence="4 9" id="KW-0863">Zinc-finger</keyword>
<dbReference type="Gene3D" id="3.30.40.10">
    <property type="entry name" value="Zinc/RING finger domain, C3HC4 (zinc finger)"/>
    <property type="match status" value="1"/>
</dbReference>
<dbReference type="InterPro" id="IPR000330">
    <property type="entry name" value="SNF2_N"/>
</dbReference>
<dbReference type="CDD" id="cd18793">
    <property type="entry name" value="SF2_C_SNF"/>
    <property type="match status" value="1"/>
</dbReference>
<evidence type="ECO:0000256" key="10">
    <source>
        <dbReference type="SAM" id="MobiDB-lite"/>
    </source>
</evidence>
<evidence type="ECO:0000256" key="8">
    <source>
        <dbReference type="ARBA" id="ARBA00022840"/>
    </source>
</evidence>
<reference evidence="15" key="1">
    <citation type="submission" date="2014-12" db="EMBL/GenBank/DDBJ databases">
        <title>Genome Sequence of Valsa Canker Pathogens Uncovers a Specific Adaption of Colonization on Woody Bark.</title>
        <authorList>
            <person name="Yin Z."/>
            <person name="Liu H."/>
            <person name="Gao X."/>
            <person name="Li Z."/>
            <person name="Song N."/>
            <person name="Ke X."/>
            <person name="Dai Q."/>
            <person name="Wu Y."/>
            <person name="Sun Y."/>
            <person name="Xu J.-R."/>
            <person name="Kang Z.K."/>
            <person name="Wang L."/>
            <person name="Huang L."/>
        </authorList>
    </citation>
    <scope>NUCLEOTIDE SEQUENCE [LARGE SCALE GENOMIC DNA]</scope>
    <source>
        <strain evidence="15">SXYL134</strain>
    </source>
</reference>
<evidence type="ECO:0000256" key="5">
    <source>
        <dbReference type="ARBA" id="ARBA00022801"/>
    </source>
</evidence>
<dbReference type="SUPFAM" id="SSF52540">
    <property type="entry name" value="P-loop containing nucleoside triphosphate hydrolases"/>
    <property type="match status" value="2"/>
</dbReference>
<feature type="domain" description="Helicase ATP-binding" evidence="12">
    <location>
        <begin position="538"/>
        <end position="726"/>
    </location>
</feature>
<proteinExistence type="inferred from homology"/>
<feature type="compositionally biased region" description="Acidic residues" evidence="10">
    <location>
        <begin position="974"/>
        <end position="989"/>
    </location>
</feature>
<dbReference type="PROSITE" id="PS51192">
    <property type="entry name" value="HELICASE_ATP_BIND_1"/>
    <property type="match status" value="1"/>
</dbReference>
<evidence type="ECO:0000256" key="6">
    <source>
        <dbReference type="ARBA" id="ARBA00022806"/>
    </source>
</evidence>
<dbReference type="Pfam" id="PF00097">
    <property type="entry name" value="zf-C3HC4"/>
    <property type="match status" value="1"/>
</dbReference>
<feature type="region of interest" description="Disordered" evidence="10">
    <location>
        <begin position="285"/>
        <end position="346"/>
    </location>
</feature>
<dbReference type="PANTHER" id="PTHR45626">
    <property type="entry name" value="TRANSCRIPTION TERMINATION FACTOR 2-RELATED"/>
    <property type="match status" value="1"/>
</dbReference>
<evidence type="ECO:0000256" key="7">
    <source>
        <dbReference type="ARBA" id="ARBA00022833"/>
    </source>
</evidence>
<feature type="domain" description="Helicase C-terminal" evidence="13">
    <location>
        <begin position="1104"/>
        <end position="1259"/>
    </location>
</feature>
<dbReference type="GO" id="GO:0005634">
    <property type="term" value="C:nucleus"/>
    <property type="evidence" value="ECO:0007669"/>
    <property type="project" value="TreeGrafter"/>
</dbReference>
<dbReference type="EMBL" id="KN714702">
    <property type="protein sequence ID" value="KUI57658.1"/>
    <property type="molecule type" value="Genomic_DNA"/>
</dbReference>
<evidence type="ECO:0000256" key="3">
    <source>
        <dbReference type="ARBA" id="ARBA00022741"/>
    </source>
</evidence>
<dbReference type="GO" id="GO:0008270">
    <property type="term" value="F:zinc ion binding"/>
    <property type="evidence" value="ECO:0007669"/>
    <property type="project" value="UniProtKB-KW"/>
</dbReference>
<evidence type="ECO:0000256" key="2">
    <source>
        <dbReference type="ARBA" id="ARBA00022723"/>
    </source>
</evidence>
<dbReference type="InterPro" id="IPR050628">
    <property type="entry name" value="SNF2_RAD54_helicase_TF"/>
</dbReference>
<feature type="compositionally biased region" description="Low complexity" evidence="10">
    <location>
        <begin position="1"/>
        <end position="12"/>
    </location>
</feature>
<evidence type="ECO:0000256" key="9">
    <source>
        <dbReference type="PROSITE-ProRule" id="PRU00175"/>
    </source>
</evidence>
<keyword evidence="7" id="KW-0862">Zinc</keyword>
<dbReference type="OrthoDB" id="423559at2759"/>
<evidence type="ECO:0000313" key="15">
    <source>
        <dbReference type="Proteomes" id="UP000078576"/>
    </source>
</evidence>
<dbReference type="PANTHER" id="PTHR45626:SF16">
    <property type="entry name" value="ATP-DEPENDENT HELICASE ULS1"/>
    <property type="match status" value="1"/>
</dbReference>
<keyword evidence="3" id="KW-0547">Nucleotide-binding</keyword>
<name>A0A194V175_CYTMA</name>